<feature type="region of interest" description="Disordered" evidence="1">
    <location>
        <begin position="223"/>
        <end position="343"/>
    </location>
</feature>
<feature type="compositionally biased region" description="Low complexity" evidence="1">
    <location>
        <begin position="314"/>
        <end position="323"/>
    </location>
</feature>
<dbReference type="STRING" id="105984.A0A427XFH8"/>
<evidence type="ECO:0000313" key="4">
    <source>
        <dbReference type="Proteomes" id="UP000279236"/>
    </source>
</evidence>
<gene>
    <name evidence="3" type="ORF">EHS24_003211</name>
</gene>
<reference evidence="3 4" key="1">
    <citation type="submission" date="2018-11" db="EMBL/GenBank/DDBJ databases">
        <title>Genome sequence of Apiotrichum porosum DSM 27194.</title>
        <authorList>
            <person name="Aliyu H."/>
            <person name="Gorte O."/>
            <person name="Ochsenreither K."/>
        </authorList>
    </citation>
    <scope>NUCLEOTIDE SEQUENCE [LARGE SCALE GENOMIC DNA]</scope>
    <source>
        <strain evidence="3 4">DSM 27194</strain>
    </source>
</reference>
<feature type="region of interest" description="Disordered" evidence="1">
    <location>
        <begin position="145"/>
        <end position="175"/>
    </location>
</feature>
<organism evidence="3 4">
    <name type="scientific">Apiotrichum porosum</name>
    <dbReference type="NCBI Taxonomy" id="105984"/>
    <lineage>
        <taxon>Eukaryota</taxon>
        <taxon>Fungi</taxon>
        <taxon>Dikarya</taxon>
        <taxon>Basidiomycota</taxon>
        <taxon>Agaricomycotina</taxon>
        <taxon>Tremellomycetes</taxon>
        <taxon>Trichosporonales</taxon>
        <taxon>Trichosporonaceae</taxon>
        <taxon>Apiotrichum</taxon>
    </lineage>
</organism>
<name>A0A427XFH8_9TREE</name>
<protein>
    <submittedName>
        <fullName evidence="3">Uncharacterized protein</fullName>
    </submittedName>
</protein>
<accession>A0A427XFH8</accession>
<dbReference type="EMBL" id="RSCE01000015">
    <property type="protein sequence ID" value="RSH77650.1"/>
    <property type="molecule type" value="Genomic_DNA"/>
</dbReference>
<keyword evidence="2" id="KW-0812">Transmembrane</keyword>
<dbReference type="Proteomes" id="UP000279236">
    <property type="component" value="Unassembled WGS sequence"/>
</dbReference>
<keyword evidence="4" id="KW-1185">Reference proteome</keyword>
<evidence type="ECO:0000256" key="1">
    <source>
        <dbReference type="SAM" id="MobiDB-lite"/>
    </source>
</evidence>
<evidence type="ECO:0000256" key="2">
    <source>
        <dbReference type="SAM" id="Phobius"/>
    </source>
</evidence>
<feature type="transmembrane region" description="Helical" evidence="2">
    <location>
        <begin position="194"/>
        <end position="218"/>
    </location>
</feature>
<dbReference type="RefSeq" id="XP_028472797.1">
    <property type="nucleotide sequence ID" value="XM_028618909.1"/>
</dbReference>
<keyword evidence="2" id="KW-1133">Transmembrane helix</keyword>
<keyword evidence="2" id="KW-0472">Membrane</keyword>
<dbReference type="GeneID" id="39587754"/>
<evidence type="ECO:0000313" key="3">
    <source>
        <dbReference type="EMBL" id="RSH77650.1"/>
    </source>
</evidence>
<proteinExistence type="predicted"/>
<comment type="caution">
    <text evidence="3">The sequence shown here is derived from an EMBL/GenBank/DDBJ whole genome shotgun (WGS) entry which is preliminary data.</text>
</comment>
<feature type="region of interest" description="Disordered" evidence="1">
    <location>
        <begin position="411"/>
        <end position="434"/>
    </location>
</feature>
<sequence length="434" mass="46005">MLGVLVLLLPVARAFIFQTPLQLSTCEPVYLHWSQGVAPYYLFVFPGDAALGHSLDWFYVGDDSYFTWTPDIGPGSPITLAVKDATSEMEYSGVITMEAGWSQDCVKLLGPAEDPSFWSTATVAYNAGPTNTTTTTTTTAAASFLPAPTSADPPTEAPSPPVDPNTTPPTMPSTAATDVHALGIVGLSSSQRTLLIAGATAGGAVGLAIILILLVCLCRQRKSAQDSKHPTRSPEAPLDMGEVESISSATKVTPFPTSPFAHEDDDNAASDDGGSLSEPFDYSSPPPSPLPGTLPNPTPFGIITPVPPSRRLSRSSSRGSLSSRSEKQQHLRPPSLGPTRHSRASSISAYSIYSLGSTLSDDGMASYNLQHDPARPVTRPEPAAGLAPISENGMAYERDMGRVINVLPPPYQPNWQDNQPREVHATDSQYGFAL</sequence>
<feature type="region of interest" description="Disordered" evidence="1">
    <location>
        <begin position="366"/>
        <end position="386"/>
    </location>
</feature>
<feature type="compositionally biased region" description="Pro residues" evidence="1">
    <location>
        <begin position="155"/>
        <end position="171"/>
    </location>
</feature>
<dbReference type="AlphaFoldDB" id="A0A427XFH8"/>
<feature type="compositionally biased region" description="Pro residues" evidence="1">
    <location>
        <begin position="284"/>
        <end position="298"/>
    </location>
</feature>